<evidence type="ECO:0000313" key="2">
    <source>
        <dbReference type="EMBL" id="JAH92456.1"/>
    </source>
</evidence>
<dbReference type="AlphaFoldDB" id="A0A0E9WQA3"/>
<feature type="region of interest" description="Disordered" evidence="1">
    <location>
        <begin position="22"/>
        <end position="53"/>
    </location>
</feature>
<organism evidence="2">
    <name type="scientific">Anguilla anguilla</name>
    <name type="common">European freshwater eel</name>
    <name type="synonym">Muraena anguilla</name>
    <dbReference type="NCBI Taxonomy" id="7936"/>
    <lineage>
        <taxon>Eukaryota</taxon>
        <taxon>Metazoa</taxon>
        <taxon>Chordata</taxon>
        <taxon>Craniata</taxon>
        <taxon>Vertebrata</taxon>
        <taxon>Euteleostomi</taxon>
        <taxon>Actinopterygii</taxon>
        <taxon>Neopterygii</taxon>
        <taxon>Teleostei</taxon>
        <taxon>Anguilliformes</taxon>
        <taxon>Anguillidae</taxon>
        <taxon>Anguilla</taxon>
    </lineage>
</organism>
<dbReference type="EMBL" id="GBXM01016121">
    <property type="protein sequence ID" value="JAH92456.1"/>
    <property type="molecule type" value="Transcribed_RNA"/>
</dbReference>
<sequence>MRSGFHRWGALCDITPLTQSGGLKDGMGIRERSGHVRPKRGHREMETSSPAKNDKQILSFLKTTNRKCDFYLSWC</sequence>
<name>A0A0E9WQA3_ANGAN</name>
<reference evidence="2" key="2">
    <citation type="journal article" date="2015" name="Fish Shellfish Immunol.">
        <title>Early steps in the European eel (Anguilla anguilla)-Vibrio vulnificus interaction in the gills: Role of the RtxA13 toxin.</title>
        <authorList>
            <person name="Callol A."/>
            <person name="Pajuelo D."/>
            <person name="Ebbesson L."/>
            <person name="Teles M."/>
            <person name="MacKenzie S."/>
            <person name="Amaro C."/>
        </authorList>
    </citation>
    <scope>NUCLEOTIDE SEQUENCE</scope>
</reference>
<proteinExistence type="predicted"/>
<reference evidence="2" key="1">
    <citation type="submission" date="2014-11" db="EMBL/GenBank/DDBJ databases">
        <authorList>
            <person name="Amaro Gonzalez C."/>
        </authorList>
    </citation>
    <scope>NUCLEOTIDE SEQUENCE</scope>
</reference>
<evidence type="ECO:0000256" key="1">
    <source>
        <dbReference type="SAM" id="MobiDB-lite"/>
    </source>
</evidence>
<protein>
    <submittedName>
        <fullName evidence="2">Uncharacterized protein</fullName>
    </submittedName>
</protein>
<accession>A0A0E9WQA3</accession>